<accession>A0ABZ0RHQ5</accession>
<dbReference type="Proteomes" id="UP001324993">
    <property type="component" value="Chromosome"/>
</dbReference>
<evidence type="ECO:0000256" key="1">
    <source>
        <dbReference type="ARBA" id="ARBA00005589"/>
    </source>
</evidence>
<sequence length="65" mass="7640">MSTDNKTLNRSRNPMDYTFNDVELLSRFVTETGKILPRKDTGLSAKHQRRITNRIKQARNMLTMQ</sequence>
<proteinExistence type="inferred from homology"/>
<protein>
    <submittedName>
        <fullName evidence="5">30S ribosomal protein S18</fullName>
    </submittedName>
</protein>
<dbReference type="GO" id="GO:0005840">
    <property type="term" value="C:ribosome"/>
    <property type="evidence" value="ECO:0007669"/>
    <property type="project" value="UniProtKB-KW"/>
</dbReference>
<dbReference type="InterPro" id="IPR036870">
    <property type="entry name" value="Ribosomal_bS18_sf"/>
</dbReference>
<name>A0ABZ0RHQ5_9BACT</name>
<organism evidence="5 6">
    <name type="scientific">Coraliomargarita algicola</name>
    <dbReference type="NCBI Taxonomy" id="3092156"/>
    <lineage>
        <taxon>Bacteria</taxon>
        <taxon>Pseudomonadati</taxon>
        <taxon>Verrucomicrobiota</taxon>
        <taxon>Opitutia</taxon>
        <taxon>Puniceicoccales</taxon>
        <taxon>Coraliomargaritaceae</taxon>
        <taxon>Coraliomargarita</taxon>
    </lineage>
</organism>
<dbReference type="PRINTS" id="PR00974">
    <property type="entry name" value="RIBOSOMALS18"/>
</dbReference>
<dbReference type="InterPro" id="IPR001648">
    <property type="entry name" value="Ribosomal_bS18"/>
</dbReference>
<comment type="similarity">
    <text evidence="1 4">Belongs to the bacterial ribosomal protein bS18 family.</text>
</comment>
<dbReference type="Gene3D" id="4.10.640.10">
    <property type="entry name" value="Ribosomal protein S18"/>
    <property type="match status" value="1"/>
</dbReference>
<evidence type="ECO:0000313" key="6">
    <source>
        <dbReference type="Proteomes" id="UP001324993"/>
    </source>
</evidence>
<keyword evidence="6" id="KW-1185">Reference proteome</keyword>
<evidence type="ECO:0000256" key="4">
    <source>
        <dbReference type="RuleBase" id="RU003910"/>
    </source>
</evidence>
<keyword evidence="2 4" id="KW-0689">Ribosomal protein</keyword>
<dbReference type="PANTHER" id="PTHR13479:SF40">
    <property type="entry name" value="SMALL RIBOSOMAL SUBUNIT PROTEIN BS18M"/>
    <property type="match status" value="1"/>
</dbReference>
<evidence type="ECO:0000256" key="3">
    <source>
        <dbReference type="ARBA" id="ARBA00023274"/>
    </source>
</evidence>
<dbReference type="EMBL" id="CP138858">
    <property type="protein sequence ID" value="WPJ94603.1"/>
    <property type="molecule type" value="Genomic_DNA"/>
</dbReference>
<evidence type="ECO:0000313" key="5">
    <source>
        <dbReference type="EMBL" id="WPJ94603.1"/>
    </source>
</evidence>
<dbReference type="Pfam" id="PF01084">
    <property type="entry name" value="Ribosomal_S18"/>
    <property type="match status" value="1"/>
</dbReference>
<evidence type="ECO:0000256" key="2">
    <source>
        <dbReference type="ARBA" id="ARBA00022980"/>
    </source>
</evidence>
<dbReference type="RefSeq" id="WP_308949616.1">
    <property type="nucleotide sequence ID" value="NZ_CP138858.1"/>
</dbReference>
<dbReference type="PANTHER" id="PTHR13479">
    <property type="entry name" value="30S RIBOSOMAL PROTEIN S18"/>
    <property type="match status" value="1"/>
</dbReference>
<gene>
    <name evidence="5" type="primary">rpsR</name>
    <name evidence="5" type="ORF">SH580_14300</name>
</gene>
<dbReference type="SUPFAM" id="SSF46911">
    <property type="entry name" value="Ribosomal protein S18"/>
    <property type="match status" value="1"/>
</dbReference>
<reference evidence="5 6" key="1">
    <citation type="submission" date="2023-11" db="EMBL/GenBank/DDBJ databases">
        <title>Coraliomargarita sp. nov., isolated from marine algae.</title>
        <authorList>
            <person name="Lee J.K."/>
            <person name="Baek J.H."/>
            <person name="Kim J.M."/>
            <person name="Choi D.G."/>
            <person name="Jeon C.O."/>
        </authorList>
    </citation>
    <scope>NUCLEOTIDE SEQUENCE [LARGE SCALE GENOMIC DNA]</scope>
    <source>
        <strain evidence="5 6">J2-16</strain>
    </source>
</reference>
<keyword evidence="3 4" id="KW-0687">Ribonucleoprotein</keyword>
<dbReference type="NCBIfam" id="TIGR00165">
    <property type="entry name" value="S18"/>
    <property type="match status" value="1"/>
</dbReference>